<evidence type="ECO:0000313" key="3">
    <source>
        <dbReference type="EMBL" id="MBB4857055.1"/>
    </source>
</evidence>
<feature type="transmembrane region" description="Helical" evidence="1">
    <location>
        <begin position="75"/>
        <end position="95"/>
    </location>
</feature>
<dbReference type="CDD" id="cd01948">
    <property type="entry name" value="EAL"/>
    <property type="match status" value="1"/>
</dbReference>
<accession>A0A7W7K6Y0</accession>
<dbReference type="Gene3D" id="3.20.20.450">
    <property type="entry name" value="EAL domain"/>
    <property type="match status" value="1"/>
</dbReference>
<dbReference type="InterPro" id="IPR052155">
    <property type="entry name" value="Biofilm_reg_signaling"/>
</dbReference>
<feature type="transmembrane region" description="Helical" evidence="1">
    <location>
        <begin position="160"/>
        <end position="183"/>
    </location>
</feature>
<dbReference type="SMART" id="SM00052">
    <property type="entry name" value="EAL"/>
    <property type="match status" value="1"/>
</dbReference>
<dbReference type="PANTHER" id="PTHR44757:SF2">
    <property type="entry name" value="BIOFILM ARCHITECTURE MAINTENANCE PROTEIN MBAA"/>
    <property type="match status" value="1"/>
</dbReference>
<name>A0A7W7K6Y0_9SPHN</name>
<gene>
    <name evidence="3" type="ORF">HNO88_000352</name>
</gene>
<proteinExistence type="predicted"/>
<dbReference type="SUPFAM" id="SSF141868">
    <property type="entry name" value="EAL domain-like"/>
    <property type="match status" value="1"/>
</dbReference>
<dbReference type="Pfam" id="PF00563">
    <property type="entry name" value="EAL"/>
    <property type="match status" value="1"/>
</dbReference>
<keyword evidence="4" id="KW-1185">Reference proteome</keyword>
<dbReference type="InterPro" id="IPR001633">
    <property type="entry name" value="EAL_dom"/>
</dbReference>
<reference evidence="3 4" key="1">
    <citation type="submission" date="2020-08" db="EMBL/GenBank/DDBJ databases">
        <title>Functional genomics of gut bacteria from endangered species of beetles.</title>
        <authorList>
            <person name="Carlos-Shanley C."/>
        </authorList>
    </citation>
    <scope>NUCLEOTIDE SEQUENCE [LARGE SCALE GENOMIC DNA]</scope>
    <source>
        <strain evidence="3 4">S00245</strain>
    </source>
</reference>
<dbReference type="RefSeq" id="WP_184242141.1">
    <property type="nucleotide sequence ID" value="NZ_JACHLR010000001.1"/>
</dbReference>
<feature type="transmembrane region" description="Helical" evidence="1">
    <location>
        <begin position="50"/>
        <end position="68"/>
    </location>
</feature>
<keyword evidence="1" id="KW-1133">Transmembrane helix</keyword>
<keyword evidence="1" id="KW-0472">Membrane</keyword>
<feature type="transmembrane region" description="Helical" evidence="1">
    <location>
        <begin position="101"/>
        <end position="120"/>
    </location>
</feature>
<keyword evidence="1" id="KW-0812">Transmembrane</keyword>
<feature type="domain" description="EAL" evidence="2">
    <location>
        <begin position="190"/>
        <end position="442"/>
    </location>
</feature>
<protein>
    <submittedName>
        <fullName evidence="3">EAL domain-containing protein (Putative c-di-GMP-specific phosphodiesterase class I)</fullName>
    </submittedName>
</protein>
<feature type="transmembrane region" description="Helical" evidence="1">
    <location>
        <begin position="23"/>
        <end position="44"/>
    </location>
</feature>
<dbReference type="EMBL" id="JACHLR010000001">
    <property type="protein sequence ID" value="MBB4857055.1"/>
    <property type="molecule type" value="Genomic_DNA"/>
</dbReference>
<evidence type="ECO:0000313" key="4">
    <source>
        <dbReference type="Proteomes" id="UP000555448"/>
    </source>
</evidence>
<feature type="transmembrane region" description="Helical" evidence="1">
    <location>
        <begin position="127"/>
        <end position="148"/>
    </location>
</feature>
<dbReference type="AlphaFoldDB" id="A0A7W7K6Y0"/>
<dbReference type="Proteomes" id="UP000555448">
    <property type="component" value="Unassembled WGS sequence"/>
</dbReference>
<organism evidence="3 4">
    <name type="scientific">Novosphingobium chloroacetimidivorans</name>
    <dbReference type="NCBI Taxonomy" id="1428314"/>
    <lineage>
        <taxon>Bacteria</taxon>
        <taxon>Pseudomonadati</taxon>
        <taxon>Pseudomonadota</taxon>
        <taxon>Alphaproteobacteria</taxon>
        <taxon>Sphingomonadales</taxon>
        <taxon>Sphingomonadaceae</taxon>
        <taxon>Novosphingobium</taxon>
    </lineage>
</organism>
<sequence>MLIGALPHAVPVQEQMQRQLRTACVRMLPLAAAFCTAWVAVFLLLSQPGLAVLLAFAALVLSGCWIVATRICLSTGLVLAQALCSAITTVFCLSVDLPSQAVPRTTHGYFLVVALVGYMDYRREPRFTAVAMILAAICGFVAFSSLPLQFGFARPPSEPIQMVIAYINPLATVLLLAACLFFVQRHAATNRRVARDLAHAVARGELELRLSPQVDRSRRIIGAEAVLVWNRSEGPLDADVVSLVAREAGLVGKIEAWMLSEAVLTLSRWQLRSHTYDLVLTVGLSVENLCAPGVVAELSDTLRKHGVHGRYLRVDLDGRDVSAGLAPIQPPLEQLRALGVSASLKFSARDSSLADLERLPLQHIDLDAELSRDACERTRSATLARNIVQLAQALDLQVLARGIDCEAQFDFMRGCGCDTFQGQLFGEPMSPQSFDTHVHARVDELTWIEESAH</sequence>
<dbReference type="InterPro" id="IPR035919">
    <property type="entry name" value="EAL_sf"/>
</dbReference>
<evidence type="ECO:0000259" key="2">
    <source>
        <dbReference type="PROSITE" id="PS50883"/>
    </source>
</evidence>
<dbReference type="PANTHER" id="PTHR44757">
    <property type="entry name" value="DIGUANYLATE CYCLASE DGCP"/>
    <property type="match status" value="1"/>
</dbReference>
<evidence type="ECO:0000256" key="1">
    <source>
        <dbReference type="SAM" id="Phobius"/>
    </source>
</evidence>
<dbReference type="PROSITE" id="PS50883">
    <property type="entry name" value="EAL"/>
    <property type="match status" value="1"/>
</dbReference>
<comment type="caution">
    <text evidence="3">The sequence shown here is derived from an EMBL/GenBank/DDBJ whole genome shotgun (WGS) entry which is preliminary data.</text>
</comment>